<dbReference type="Proteomes" id="UP001515480">
    <property type="component" value="Unassembled WGS sequence"/>
</dbReference>
<feature type="chain" id="PRO_5044243113" evidence="1">
    <location>
        <begin position="21"/>
        <end position="252"/>
    </location>
</feature>
<dbReference type="AlphaFoldDB" id="A0AB34IWZ7"/>
<evidence type="ECO:0000313" key="3">
    <source>
        <dbReference type="Proteomes" id="UP001515480"/>
    </source>
</evidence>
<dbReference type="EMBL" id="JBGBPQ010000016">
    <property type="protein sequence ID" value="KAL1508576.1"/>
    <property type="molecule type" value="Genomic_DNA"/>
</dbReference>
<gene>
    <name evidence="2" type="ORF">AB1Y20_004675</name>
</gene>
<keyword evidence="3" id="KW-1185">Reference proteome</keyword>
<proteinExistence type="predicted"/>
<name>A0AB34IWZ7_PRYPA</name>
<evidence type="ECO:0000256" key="1">
    <source>
        <dbReference type="SAM" id="SignalP"/>
    </source>
</evidence>
<keyword evidence="1" id="KW-0732">Signal</keyword>
<evidence type="ECO:0000313" key="2">
    <source>
        <dbReference type="EMBL" id="KAL1508576.1"/>
    </source>
</evidence>
<protein>
    <submittedName>
        <fullName evidence="2">Uncharacterized protein</fullName>
    </submittedName>
</protein>
<organism evidence="2 3">
    <name type="scientific">Prymnesium parvum</name>
    <name type="common">Toxic golden alga</name>
    <dbReference type="NCBI Taxonomy" id="97485"/>
    <lineage>
        <taxon>Eukaryota</taxon>
        <taxon>Haptista</taxon>
        <taxon>Haptophyta</taxon>
        <taxon>Prymnesiophyceae</taxon>
        <taxon>Prymnesiales</taxon>
        <taxon>Prymnesiaceae</taxon>
        <taxon>Prymnesium</taxon>
    </lineage>
</organism>
<comment type="caution">
    <text evidence="2">The sequence shown here is derived from an EMBL/GenBank/DDBJ whole genome shotgun (WGS) entry which is preliminary data.</text>
</comment>
<sequence length="252" mass="27727">MRAAWLLLPLLLLAAERSDAARLAGKLKPVFVKDTAWENNPATSVSFDCSTADPTQLLRMHHFNQAQVGVNKTGFILHRAGSRQALIETGTNDGRNIKKLHETGVFRLVSSIEFSPVYFSRVNATLGGTPGLRLYSGDSGVVLPRALADTASVVPGGVVVWLDAHYSLGKTAGATQKEPPILKEATAVLTSEFARDHVLIMDDVRLFGAYLYRQNYPTPTQVQQHVCRMQPQAYFCYENDALTIWSGNPSRR</sequence>
<feature type="signal peptide" evidence="1">
    <location>
        <begin position="1"/>
        <end position="20"/>
    </location>
</feature>
<reference evidence="2 3" key="1">
    <citation type="journal article" date="2024" name="Science">
        <title>Giant polyketide synthase enzymes in the biosynthesis of giant marine polyether toxins.</title>
        <authorList>
            <person name="Fallon T.R."/>
            <person name="Shende V.V."/>
            <person name="Wierzbicki I.H."/>
            <person name="Pendleton A.L."/>
            <person name="Watervoot N.F."/>
            <person name="Auber R.P."/>
            <person name="Gonzalez D.J."/>
            <person name="Wisecaver J.H."/>
            <person name="Moore B.S."/>
        </authorList>
    </citation>
    <scope>NUCLEOTIDE SEQUENCE [LARGE SCALE GENOMIC DNA]</scope>
    <source>
        <strain evidence="2 3">12B1</strain>
    </source>
</reference>
<accession>A0AB34IWZ7</accession>